<feature type="transmembrane region" description="Helical" evidence="13">
    <location>
        <begin position="59"/>
        <end position="77"/>
    </location>
</feature>
<dbReference type="GO" id="GO:0015232">
    <property type="term" value="F:heme transmembrane transporter activity"/>
    <property type="evidence" value="ECO:0007669"/>
    <property type="project" value="InterPro"/>
</dbReference>
<dbReference type="PANTHER" id="PTHR30070:SF1">
    <property type="entry name" value="CYTOCHROME C BIOGENESIS B-RELATED"/>
    <property type="match status" value="1"/>
</dbReference>
<keyword evidence="6 12" id="KW-1003">Cell membrane</keyword>
<keyword evidence="10 13" id="KW-1133">Transmembrane helix</keyword>
<dbReference type="InterPro" id="IPR026031">
    <property type="entry name" value="Cyt_c_CcmB_bac"/>
</dbReference>
<keyword evidence="11 12" id="KW-0472">Membrane</keyword>
<keyword evidence="15" id="KW-1185">Reference proteome</keyword>
<evidence type="ECO:0000256" key="3">
    <source>
        <dbReference type="ARBA" id="ARBA00010544"/>
    </source>
</evidence>
<dbReference type="InterPro" id="IPR003544">
    <property type="entry name" value="Cyt_c_biogenesis_CcmB"/>
</dbReference>
<dbReference type="KEGG" id="nzl:D0T92_03910"/>
<comment type="similarity">
    <text evidence="3 12">Belongs to the CcmB/CycW/HelB family.</text>
</comment>
<keyword evidence="7 12" id="KW-0997">Cell inner membrane</keyword>
<evidence type="ECO:0000256" key="2">
    <source>
        <dbReference type="ARBA" id="ARBA00004429"/>
    </source>
</evidence>
<dbReference type="AlphaFoldDB" id="A0A5J6PTS8"/>
<dbReference type="OrthoDB" id="9799895at2"/>
<dbReference type="EMBL" id="CP031700">
    <property type="protein sequence ID" value="QEY25766.1"/>
    <property type="molecule type" value="Genomic_DNA"/>
</dbReference>
<evidence type="ECO:0000256" key="5">
    <source>
        <dbReference type="ARBA" id="ARBA00022448"/>
    </source>
</evidence>
<reference evidence="14 15" key="1">
    <citation type="submission" date="2018-08" db="EMBL/GenBank/DDBJ databases">
        <title>Neisseria zalophi ATCC BAA-2455 complete genome.</title>
        <authorList>
            <person name="Veseli I.A."/>
            <person name="Buttler R."/>
            <person name="Mascarenhas dos Santos A.C."/>
            <person name="Pombert J.-F."/>
        </authorList>
    </citation>
    <scope>NUCLEOTIDE SEQUENCE [LARGE SCALE GENOMIC DNA]</scope>
    <source>
        <strain evidence="14 15">ATCC BAA-2455</strain>
    </source>
</reference>
<dbReference type="Pfam" id="PF03379">
    <property type="entry name" value="CcmB"/>
    <property type="match status" value="1"/>
</dbReference>
<name>A0A5J6PTS8_9NEIS</name>
<evidence type="ECO:0000256" key="4">
    <source>
        <dbReference type="ARBA" id="ARBA00016452"/>
    </source>
</evidence>
<dbReference type="PRINTS" id="PR01414">
    <property type="entry name" value="CCMBBIOGNSIS"/>
</dbReference>
<keyword evidence="5 12" id="KW-0813">Transport</keyword>
<sequence length="222" mass="24390">MTSINIWKLWRSLIRREITLLIRNRNTMILTAIFFIQVTALFPLGLNPEPELLQTVGQAVIPVCALLSNMLMFNLFFNDDYQDGSLIDLLLLPASPLWFVYAKVMAHTSVSGLLVALLAPIMAIQYQFDIAMTLRTALAMLMLAPVLSSLGALSAALTLGLRNAHVLPALIYLPLAVPALIFAMLALGRNHAADWYLLAAVMLAALFFLPIVTAAAIRWSVS</sequence>
<protein>
    <recommendedName>
        <fullName evidence="4 12">Heme exporter protein B</fullName>
    </recommendedName>
</protein>
<evidence type="ECO:0000313" key="15">
    <source>
        <dbReference type="Proteomes" id="UP000325713"/>
    </source>
</evidence>
<accession>A0A5J6PTS8</accession>
<evidence type="ECO:0000256" key="13">
    <source>
        <dbReference type="SAM" id="Phobius"/>
    </source>
</evidence>
<evidence type="ECO:0000256" key="10">
    <source>
        <dbReference type="ARBA" id="ARBA00022989"/>
    </source>
</evidence>
<feature type="transmembrane region" description="Helical" evidence="13">
    <location>
        <begin position="195"/>
        <end position="217"/>
    </location>
</feature>
<evidence type="ECO:0000256" key="7">
    <source>
        <dbReference type="ARBA" id="ARBA00022519"/>
    </source>
</evidence>
<evidence type="ECO:0000256" key="9">
    <source>
        <dbReference type="ARBA" id="ARBA00022748"/>
    </source>
</evidence>
<dbReference type="GO" id="GO:0017004">
    <property type="term" value="P:cytochrome complex assembly"/>
    <property type="evidence" value="ECO:0007669"/>
    <property type="project" value="UniProtKB-KW"/>
</dbReference>
<keyword evidence="9 12" id="KW-0201">Cytochrome c-type biogenesis</keyword>
<feature type="transmembrane region" description="Helical" evidence="13">
    <location>
        <begin position="28"/>
        <end position="47"/>
    </location>
</feature>
<feature type="transmembrane region" description="Helical" evidence="13">
    <location>
        <begin position="97"/>
        <end position="124"/>
    </location>
</feature>
<evidence type="ECO:0000313" key="14">
    <source>
        <dbReference type="EMBL" id="QEY25766.1"/>
    </source>
</evidence>
<proteinExistence type="inferred from homology"/>
<keyword evidence="8 13" id="KW-0812">Transmembrane</keyword>
<dbReference type="GO" id="GO:1903607">
    <property type="term" value="P:cytochrome c biosynthetic process"/>
    <property type="evidence" value="ECO:0007669"/>
    <property type="project" value="TreeGrafter"/>
</dbReference>
<comment type="function">
    <text evidence="1 12">Required for the export of heme to the periplasm for the biogenesis of c-type cytochromes.</text>
</comment>
<dbReference type="PANTHER" id="PTHR30070">
    <property type="entry name" value="HEME EXPORTER PROTEIN B"/>
    <property type="match status" value="1"/>
</dbReference>
<feature type="transmembrane region" description="Helical" evidence="13">
    <location>
        <begin position="169"/>
        <end position="188"/>
    </location>
</feature>
<dbReference type="RefSeq" id="WP_151050400.1">
    <property type="nucleotide sequence ID" value="NZ_CP031700.1"/>
</dbReference>
<comment type="subcellular location">
    <subcellularLocation>
        <location evidence="2">Cell inner membrane</location>
        <topology evidence="2">Multi-pass membrane protein</topology>
    </subcellularLocation>
</comment>
<evidence type="ECO:0000256" key="12">
    <source>
        <dbReference type="PIRNR" id="PIRNR002764"/>
    </source>
</evidence>
<dbReference type="GO" id="GO:0005886">
    <property type="term" value="C:plasma membrane"/>
    <property type="evidence" value="ECO:0007669"/>
    <property type="project" value="UniProtKB-SubCell"/>
</dbReference>
<evidence type="ECO:0000256" key="1">
    <source>
        <dbReference type="ARBA" id="ARBA00002442"/>
    </source>
</evidence>
<organism evidence="14 15">
    <name type="scientific">Neisseria zalophi</name>
    <dbReference type="NCBI Taxonomy" id="640030"/>
    <lineage>
        <taxon>Bacteria</taxon>
        <taxon>Pseudomonadati</taxon>
        <taxon>Pseudomonadota</taxon>
        <taxon>Betaproteobacteria</taxon>
        <taxon>Neisseriales</taxon>
        <taxon>Neisseriaceae</taxon>
        <taxon>Neisseria</taxon>
    </lineage>
</organism>
<dbReference type="PIRSF" id="PIRSF002764">
    <property type="entry name" value="CcmB"/>
    <property type="match status" value="1"/>
</dbReference>
<evidence type="ECO:0000256" key="11">
    <source>
        <dbReference type="ARBA" id="ARBA00023136"/>
    </source>
</evidence>
<gene>
    <name evidence="14" type="ORF">D0T92_03910</name>
</gene>
<evidence type="ECO:0000256" key="6">
    <source>
        <dbReference type="ARBA" id="ARBA00022475"/>
    </source>
</evidence>
<dbReference type="Proteomes" id="UP000325713">
    <property type="component" value="Chromosome"/>
</dbReference>
<feature type="transmembrane region" description="Helical" evidence="13">
    <location>
        <begin position="136"/>
        <end position="157"/>
    </location>
</feature>
<evidence type="ECO:0000256" key="8">
    <source>
        <dbReference type="ARBA" id="ARBA00022692"/>
    </source>
</evidence>